<organism evidence="1">
    <name type="scientific">Oryza nivara</name>
    <name type="common">Indian wild rice</name>
    <name type="synonym">Oryza sativa f. spontanea</name>
    <dbReference type="NCBI Taxonomy" id="4536"/>
    <lineage>
        <taxon>Eukaryota</taxon>
        <taxon>Viridiplantae</taxon>
        <taxon>Streptophyta</taxon>
        <taxon>Embryophyta</taxon>
        <taxon>Tracheophyta</taxon>
        <taxon>Spermatophyta</taxon>
        <taxon>Magnoliopsida</taxon>
        <taxon>Liliopsida</taxon>
        <taxon>Poales</taxon>
        <taxon>Poaceae</taxon>
        <taxon>BOP clade</taxon>
        <taxon>Oryzoideae</taxon>
        <taxon>Oryzeae</taxon>
        <taxon>Oryzinae</taxon>
        <taxon>Oryza</taxon>
    </lineage>
</organism>
<accession>A0A0E0IC03</accession>
<name>A0A0E0IC03_ORYNI</name>
<dbReference type="EnsemblPlants" id="ONIVA08G16180.1">
    <property type="protein sequence ID" value="ONIVA08G16180.1"/>
    <property type="gene ID" value="ONIVA08G16180"/>
</dbReference>
<dbReference type="HOGENOM" id="CLU_2501813_0_0_1"/>
<reference evidence="1" key="2">
    <citation type="submission" date="2018-04" db="EMBL/GenBank/DDBJ databases">
        <title>OnivRS2 (Oryza nivara Reference Sequence Version 2).</title>
        <authorList>
            <person name="Zhang J."/>
            <person name="Kudrna D."/>
            <person name="Lee S."/>
            <person name="Talag J."/>
            <person name="Rajasekar S."/>
            <person name="Welchert J."/>
            <person name="Hsing Y.-I."/>
            <person name="Wing R.A."/>
        </authorList>
    </citation>
    <scope>NUCLEOTIDE SEQUENCE [LARGE SCALE GENOMIC DNA]</scope>
    <source>
        <strain evidence="1">SL10</strain>
    </source>
</reference>
<proteinExistence type="predicted"/>
<reference evidence="1" key="1">
    <citation type="submission" date="2015-04" db="UniProtKB">
        <authorList>
            <consortium name="EnsemblPlants"/>
        </authorList>
    </citation>
    <scope>IDENTIFICATION</scope>
    <source>
        <strain evidence="1">SL10</strain>
    </source>
</reference>
<sequence>MAVLFRYASSAAAASGPAGPSLATSIYETHLGLAALSWTRTSLGLSLCAVHAPPLVLDHPGVPLSDGVGIYFNKETLAFRIHLRLL</sequence>
<dbReference type="Gramene" id="ONIVA08G16180.1">
    <property type="protein sequence ID" value="ONIVA08G16180.1"/>
    <property type="gene ID" value="ONIVA08G16180"/>
</dbReference>
<evidence type="ECO:0000313" key="1">
    <source>
        <dbReference type="EnsemblPlants" id="ONIVA08G16180.1"/>
    </source>
</evidence>
<dbReference type="AlphaFoldDB" id="A0A0E0IC03"/>
<protein>
    <submittedName>
        <fullName evidence="1">Uncharacterized protein</fullName>
    </submittedName>
</protein>
<keyword evidence="2" id="KW-1185">Reference proteome</keyword>
<evidence type="ECO:0000313" key="2">
    <source>
        <dbReference type="Proteomes" id="UP000006591"/>
    </source>
</evidence>
<dbReference type="Proteomes" id="UP000006591">
    <property type="component" value="Chromosome 8"/>
</dbReference>